<proteinExistence type="predicted"/>
<dbReference type="InterPro" id="IPR026395">
    <property type="entry name" value="CshA_fibril"/>
</dbReference>
<feature type="domain" description="CshA" evidence="2">
    <location>
        <begin position="436"/>
        <end position="511"/>
    </location>
</feature>
<evidence type="ECO:0000259" key="3">
    <source>
        <dbReference type="Pfam" id="PF24346"/>
    </source>
</evidence>
<dbReference type="EMBL" id="BAAAYR010000005">
    <property type="protein sequence ID" value="GAA3575666.1"/>
    <property type="molecule type" value="Genomic_DNA"/>
</dbReference>
<name>A0ABP6Y2Y9_9ACTN</name>
<protein>
    <submittedName>
        <fullName evidence="4">Uncharacterized protein</fullName>
    </submittedName>
</protein>
<reference evidence="5" key="1">
    <citation type="journal article" date="2019" name="Int. J. Syst. Evol. Microbiol.">
        <title>The Global Catalogue of Microorganisms (GCM) 10K type strain sequencing project: providing services to taxonomists for standard genome sequencing and annotation.</title>
        <authorList>
            <consortium name="The Broad Institute Genomics Platform"/>
            <consortium name="The Broad Institute Genome Sequencing Center for Infectious Disease"/>
            <person name="Wu L."/>
            <person name="Ma J."/>
        </authorList>
    </citation>
    <scope>NUCLEOTIDE SEQUENCE [LARGE SCALE GENOMIC DNA]</scope>
    <source>
        <strain evidence="5">JCM 16540</strain>
    </source>
</reference>
<evidence type="ECO:0000313" key="5">
    <source>
        <dbReference type="Proteomes" id="UP001500767"/>
    </source>
</evidence>
<accession>A0ABP6Y2Y9</accession>
<evidence type="ECO:0000259" key="2">
    <source>
        <dbReference type="Pfam" id="PF19076"/>
    </source>
</evidence>
<dbReference type="Proteomes" id="UP001500767">
    <property type="component" value="Unassembled WGS sequence"/>
</dbReference>
<feature type="domain" description="CshA" evidence="2">
    <location>
        <begin position="638"/>
        <end position="748"/>
    </location>
</feature>
<dbReference type="RefSeq" id="WP_204911022.1">
    <property type="nucleotide sequence ID" value="NZ_BAAAYR010000005.1"/>
</dbReference>
<sequence>MEDTTSRRAMRRLLGRPADLTLATLVVLATAVGLQVGQAPTASAAPAAAGDGLSLSASAGPTTVSRVGQAVAYAVVVTNRGTSSLTNLLVSDPTSGLSALVCSPVAQGGTLAGGASTTCRATRTTTAADLAGASLTDTVRASAKAAGGAVNAATSVSVATGALPPKATDDTVGAVDGGPDVLLAGASNDQPGEAGGPAVDPSRTVFTGVPVNAGDDGRQAADDGGTWSTLPDGRVRMTPGYKRGGRDSTIAYTVYDVAGHSSVGHLRVHVRPGPAPVDNRATTPQGKPVTVAVLGNDDPGQNVDGTRSAYDPTSLRMSGSGLPDYPTTLDPEGRSLDLAGAGRFAVVDGAVVFTPVTGFVGTATAFYGARTTSGIRVDAKVVVDVQAVAGGPAPVRPTQPVATDDHVVTTTQLATALPAQRNDVPGPDPFVNSKLTFPGDQLASLPTGSTIVYSDGVRLTVPGQGTYLARFGTQDVLFTPAKGFIGDAAPVDYRVTDTAGRTARATLSVTVLPGITARWDYAKTRQGHRVLTDVRANDDQGVSPTTWTALPVSTPRLTARGNPGAVLSGTYQQKLVVPGQGVFMVSPGNGVVTFDPEPRFVGTSVVTLGVQYQVQRPVVGTETLAFETKLSVTVLASTPVARTDSASTASGRPVVVPVLTNDSPGSPVVPLVGSSVRLRLTAGLPTGSTLAGDAKTLVVAGRGTFLVAGTGDVTFVPLGASTGKVPTVGYQVADANGTTARSSITVTVG</sequence>
<dbReference type="InterPro" id="IPR055354">
    <property type="entry name" value="DUF7507"/>
</dbReference>
<evidence type="ECO:0000313" key="4">
    <source>
        <dbReference type="EMBL" id="GAA3575666.1"/>
    </source>
</evidence>
<feature type="region of interest" description="Disordered" evidence="1">
    <location>
        <begin position="212"/>
        <end position="242"/>
    </location>
</feature>
<keyword evidence="5" id="KW-1185">Reference proteome</keyword>
<dbReference type="Pfam" id="PF24346">
    <property type="entry name" value="DUF7507"/>
    <property type="match status" value="1"/>
</dbReference>
<dbReference type="NCBIfam" id="TIGR04225">
    <property type="entry name" value="CshA_fibril_rpt"/>
    <property type="match status" value="1"/>
</dbReference>
<dbReference type="InterPro" id="IPR047589">
    <property type="entry name" value="DUF11_rpt"/>
</dbReference>
<gene>
    <name evidence="4" type="ORF">GCM10022197_35930</name>
</gene>
<feature type="domain" description="DUF7507" evidence="3">
    <location>
        <begin position="53"/>
        <end position="149"/>
    </location>
</feature>
<dbReference type="Pfam" id="PF19076">
    <property type="entry name" value="CshA_repeat"/>
    <property type="match status" value="2"/>
</dbReference>
<organism evidence="4 5">
    <name type="scientific">Microlunatus spumicola</name>
    <dbReference type="NCBI Taxonomy" id="81499"/>
    <lineage>
        <taxon>Bacteria</taxon>
        <taxon>Bacillati</taxon>
        <taxon>Actinomycetota</taxon>
        <taxon>Actinomycetes</taxon>
        <taxon>Propionibacteriales</taxon>
        <taxon>Propionibacteriaceae</taxon>
        <taxon>Microlunatus</taxon>
    </lineage>
</organism>
<evidence type="ECO:0000256" key="1">
    <source>
        <dbReference type="SAM" id="MobiDB-lite"/>
    </source>
</evidence>
<comment type="caution">
    <text evidence="4">The sequence shown here is derived from an EMBL/GenBank/DDBJ whole genome shotgun (WGS) entry which is preliminary data.</text>
</comment>
<dbReference type="NCBIfam" id="TIGR01451">
    <property type="entry name" value="B_ant_repeat"/>
    <property type="match status" value="1"/>
</dbReference>